<feature type="compositionally biased region" description="Basic and acidic residues" evidence="1">
    <location>
        <begin position="42"/>
        <end position="63"/>
    </location>
</feature>
<evidence type="ECO:0000256" key="1">
    <source>
        <dbReference type="SAM" id="MobiDB-lite"/>
    </source>
</evidence>
<reference evidence="2 3" key="1">
    <citation type="submission" date="2024-01" db="EMBL/GenBank/DDBJ databases">
        <title>The complete chloroplast genome sequence of Lithospermum erythrorhizon: insights into the phylogenetic relationship among Boraginaceae species and the maternal lineages of purple gromwells.</title>
        <authorList>
            <person name="Okada T."/>
            <person name="Watanabe K."/>
        </authorList>
    </citation>
    <scope>NUCLEOTIDE SEQUENCE [LARGE SCALE GENOMIC DNA]</scope>
</reference>
<comment type="caution">
    <text evidence="2">The sequence shown here is derived from an EMBL/GenBank/DDBJ whole genome shotgun (WGS) entry which is preliminary data.</text>
</comment>
<dbReference type="Proteomes" id="UP001454036">
    <property type="component" value="Unassembled WGS sequence"/>
</dbReference>
<feature type="region of interest" description="Disordered" evidence="1">
    <location>
        <begin position="24"/>
        <end position="110"/>
    </location>
</feature>
<name>A0AAV3P391_LITER</name>
<sequence length="158" mass="18010">MSCIRLPTNSDLILKEKSMLKFQERSQTTTLEEANNFCNEEEERKQEKQTSMQKEGRTQHDESSVSCLKIITNMPSFQEGDEEDDQCTTPTSKDNKIQLIFPPTPKKAKTLPSAKRKRCNSKRMLLLDCSKQIEAVFPLPDFLADLGGKIKKVRANLA</sequence>
<protein>
    <recommendedName>
        <fullName evidence="4">Cyclin-dependent protein kinase inhibitor SMR3</fullName>
    </recommendedName>
</protein>
<dbReference type="EMBL" id="BAABME010000868">
    <property type="protein sequence ID" value="GAA0146055.1"/>
    <property type="molecule type" value="Genomic_DNA"/>
</dbReference>
<keyword evidence="3" id="KW-1185">Reference proteome</keyword>
<evidence type="ECO:0000313" key="2">
    <source>
        <dbReference type="EMBL" id="GAA0146055.1"/>
    </source>
</evidence>
<dbReference type="AlphaFoldDB" id="A0AAV3P391"/>
<organism evidence="2 3">
    <name type="scientific">Lithospermum erythrorhizon</name>
    <name type="common">Purple gromwell</name>
    <name type="synonym">Lithospermum officinale var. erythrorhizon</name>
    <dbReference type="NCBI Taxonomy" id="34254"/>
    <lineage>
        <taxon>Eukaryota</taxon>
        <taxon>Viridiplantae</taxon>
        <taxon>Streptophyta</taxon>
        <taxon>Embryophyta</taxon>
        <taxon>Tracheophyta</taxon>
        <taxon>Spermatophyta</taxon>
        <taxon>Magnoliopsida</taxon>
        <taxon>eudicotyledons</taxon>
        <taxon>Gunneridae</taxon>
        <taxon>Pentapetalae</taxon>
        <taxon>asterids</taxon>
        <taxon>lamiids</taxon>
        <taxon>Boraginales</taxon>
        <taxon>Boraginaceae</taxon>
        <taxon>Boraginoideae</taxon>
        <taxon>Lithospermeae</taxon>
        <taxon>Lithospermum</taxon>
    </lineage>
</organism>
<gene>
    <name evidence="2" type="ORF">LIER_06097</name>
</gene>
<evidence type="ECO:0008006" key="4">
    <source>
        <dbReference type="Google" id="ProtNLM"/>
    </source>
</evidence>
<evidence type="ECO:0000313" key="3">
    <source>
        <dbReference type="Proteomes" id="UP001454036"/>
    </source>
</evidence>
<proteinExistence type="predicted"/>
<accession>A0AAV3P391</accession>